<evidence type="ECO:0000313" key="3">
    <source>
        <dbReference type="Proteomes" id="UP000053424"/>
    </source>
</evidence>
<evidence type="ECO:0000313" key="2">
    <source>
        <dbReference type="EMBL" id="KIM35728.1"/>
    </source>
</evidence>
<evidence type="ECO:0000256" key="1">
    <source>
        <dbReference type="SAM" id="MobiDB-lite"/>
    </source>
</evidence>
<reference evidence="2 3" key="1">
    <citation type="submission" date="2014-04" db="EMBL/GenBank/DDBJ databases">
        <authorList>
            <consortium name="DOE Joint Genome Institute"/>
            <person name="Kuo A."/>
            <person name="Gay G."/>
            <person name="Dore J."/>
            <person name="Kohler A."/>
            <person name="Nagy L.G."/>
            <person name="Floudas D."/>
            <person name="Copeland A."/>
            <person name="Barry K.W."/>
            <person name="Cichocki N."/>
            <person name="Veneault-Fourrey C."/>
            <person name="LaButti K."/>
            <person name="Lindquist E.A."/>
            <person name="Lipzen A."/>
            <person name="Lundell T."/>
            <person name="Morin E."/>
            <person name="Murat C."/>
            <person name="Sun H."/>
            <person name="Tunlid A."/>
            <person name="Henrissat B."/>
            <person name="Grigoriev I.V."/>
            <person name="Hibbett D.S."/>
            <person name="Martin F."/>
            <person name="Nordberg H.P."/>
            <person name="Cantor M.N."/>
            <person name="Hua S.X."/>
        </authorList>
    </citation>
    <scope>NUCLEOTIDE SEQUENCE [LARGE SCALE GENOMIC DNA]</scope>
    <source>
        <strain evidence="3">h7</strain>
    </source>
</reference>
<gene>
    <name evidence="2" type="ORF">M413DRAFT_32285</name>
</gene>
<keyword evidence="3" id="KW-1185">Reference proteome</keyword>
<protein>
    <submittedName>
        <fullName evidence="2">Uncharacterized protein</fullName>
    </submittedName>
</protein>
<name>A0A0C2XCV6_HEBCY</name>
<feature type="region of interest" description="Disordered" evidence="1">
    <location>
        <begin position="104"/>
        <end position="266"/>
    </location>
</feature>
<dbReference type="EMBL" id="KN831815">
    <property type="protein sequence ID" value="KIM35728.1"/>
    <property type="molecule type" value="Genomic_DNA"/>
</dbReference>
<dbReference type="HOGENOM" id="CLU_943523_0_0_1"/>
<proteinExistence type="predicted"/>
<feature type="compositionally biased region" description="Low complexity" evidence="1">
    <location>
        <begin position="156"/>
        <end position="167"/>
    </location>
</feature>
<dbReference type="Proteomes" id="UP000053424">
    <property type="component" value="Unassembled WGS sequence"/>
</dbReference>
<feature type="region of interest" description="Disordered" evidence="1">
    <location>
        <begin position="1"/>
        <end position="59"/>
    </location>
</feature>
<dbReference type="AlphaFoldDB" id="A0A0C2XCV6"/>
<accession>A0A0C2XCV6</accession>
<sequence length="295" mass="31230">MPSKKINLRLPASLTPLPESPSPFSHTPTPEAGSVFDSGSDLPDTVLPPIKGKLKRTPTPFEELEPVSVVGKPSDMGAVARRLSFGSIQPDDDIAAQPARLASPVDVLSNKRSRKPSEKAAYMAQKSHSDAKGGTAKPKPKKNIREDNSSDIEILSSPPAAAKGKAAVTNLDNQPGEGPNAVSVKTEPTTPSVVNKRKLSDRSPELESTPTQRPLPKINNPLSKKTRVEPKAPETPVCSRKPEGRVAGSDNPLSGKKSVPPSDDESIVLSDAADAAQGVDDPRLSRAYLSLPVYP</sequence>
<reference evidence="3" key="2">
    <citation type="submission" date="2015-01" db="EMBL/GenBank/DDBJ databases">
        <title>Evolutionary Origins and Diversification of the Mycorrhizal Mutualists.</title>
        <authorList>
            <consortium name="DOE Joint Genome Institute"/>
            <consortium name="Mycorrhizal Genomics Consortium"/>
            <person name="Kohler A."/>
            <person name="Kuo A."/>
            <person name="Nagy L.G."/>
            <person name="Floudas D."/>
            <person name="Copeland A."/>
            <person name="Barry K.W."/>
            <person name="Cichocki N."/>
            <person name="Veneault-Fourrey C."/>
            <person name="LaButti K."/>
            <person name="Lindquist E.A."/>
            <person name="Lipzen A."/>
            <person name="Lundell T."/>
            <person name="Morin E."/>
            <person name="Murat C."/>
            <person name="Riley R."/>
            <person name="Ohm R."/>
            <person name="Sun H."/>
            <person name="Tunlid A."/>
            <person name="Henrissat B."/>
            <person name="Grigoriev I.V."/>
            <person name="Hibbett D.S."/>
            <person name="Martin F."/>
        </authorList>
    </citation>
    <scope>NUCLEOTIDE SEQUENCE [LARGE SCALE GENOMIC DNA]</scope>
    <source>
        <strain evidence="3">h7</strain>
    </source>
</reference>
<organism evidence="2 3">
    <name type="scientific">Hebeloma cylindrosporum</name>
    <dbReference type="NCBI Taxonomy" id="76867"/>
    <lineage>
        <taxon>Eukaryota</taxon>
        <taxon>Fungi</taxon>
        <taxon>Dikarya</taxon>
        <taxon>Basidiomycota</taxon>
        <taxon>Agaricomycotina</taxon>
        <taxon>Agaricomycetes</taxon>
        <taxon>Agaricomycetidae</taxon>
        <taxon>Agaricales</taxon>
        <taxon>Agaricineae</taxon>
        <taxon>Hymenogastraceae</taxon>
        <taxon>Hebeloma</taxon>
    </lineage>
</organism>